<organism evidence="2 3">
    <name type="scientific">Nesterenkonia lacusekhoensis</name>
    <dbReference type="NCBI Taxonomy" id="150832"/>
    <lineage>
        <taxon>Bacteria</taxon>
        <taxon>Bacillati</taxon>
        <taxon>Actinomycetota</taxon>
        <taxon>Actinomycetes</taxon>
        <taxon>Micrococcales</taxon>
        <taxon>Micrococcaceae</taxon>
        <taxon>Nesterenkonia</taxon>
    </lineage>
</organism>
<dbReference type="Proteomes" id="UP001519331">
    <property type="component" value="Unassembled WGS sequence"/>
</dbReference>
<dbReference type="SUPFAM" id="SSF69118">
    <property type="entry name" value="AhpD-like"/>
    <property type="match status" value="1"/>
</dbReference>
<dbReference type="InterPro" id="IPR003779">
    <property type="entry name" value="CMD-like"/>
</dbReference>
<feature type="domain" description="Carboxymuconolactone decarboxylase-like" evidence="1">
    <location>
        <begin position="18"/>
        <end position="101"/>
    </location>
</feature>
<evidence type="ECO:0000313" key="2">
    <source>
        <dbReference type="EMBL" id="MBP2317135.1"/>
    </source>
</evidence>
<dbReference type="PANTHER" id="PTHR33930:SF2">
    <property type="entry name" value="BLR3452 PROTEIN"/>
    <property type="match status" value="1"/>
</dbReference>
<dbReference type="Gene3D" id="1.20.1290.10">
    <property type="entry name" value="AhpD-like"/>
    <property type="match status" value="1"/>
</dbReference>
<proteinExistence type="predicted"/>
<reference evidence="2 3" key="1">
    <citation type="submission" date="2021-03" db="EMBL/GenBank/DDBJ databases">
        <title>Sequencing the genomes of 1000 actinobacteria strains.</title>
        <authorList>
            <person name="Klenk H.-P."/>
        </authorList>
    </citation>
    <scope>NUCLEOTIDE SEQUENCE [LARGE SCALE GENOMIC DNA]</scope>
    <source>
        <strain evidence="2 3">DSM 12544</strain>
    </source>
</reference>
<evidence type="ECO:0000313" key="3">
    <source>
        <dbReference type="Proteomes" id="UP001519331"/>
    </source>
</evidence>
<dbReference type="InterPro" id="IPR004675">
    <property type="entry name" value="AhpD_core"/>
</dbReference>
<comment type="caution">
    <text evidence="2">The sequence shown here is derived from an EMBL/GenBank/DDBJ whole genome shotgun (WGS) entry which is preliminary data.</text>
</comment>
<dbReference type="EMBL" id="JAGINX010000001">
    <property type="protein sequence ID" value="MBP2317135.1"/>
    <property type="molecule type" value="Genomic_DNA"/>
</dbReference>
<keyword evidence="3" id="KW-1185">Reference proteome</keyword>
<dbReference type="RefSeq" id="WP_210047353.1">
    <property type="nucleotide sequence ID" value="NZ_JAGINX010000001.1"/>
</dbReference>
<dbReference type="NCBIfam" id="TIGR00778">
    <property type="entry name" value="ahpD_dom"/>
    <property type="match status" value="1"/>
</dbReference>
<protein>
    <submittedName>
        <fullName evidence="2">AhpD family alkylhydroperoxidase</fullName>
    </submittedName>
</protein>
<evidence type="ECO:0000259" key="1">
    <source>
        <dbReference type="Pfam" id="PF02627"/>
    </source>
</evidence>
<dbReference type="Pfam" id="PF02627">
    <property type="entry name" value="CMD"/>
    <property type="match status" value="1"/>
</dbReference>
<dbReference type="PANTHER" id="PTHR33930">
    <property type="entry name" value="ALKYL HYDROPEROXIDE REDUCTASE AHPD"/>
    <property type="match status" value="1"/>
</dbReference>
<accession>A0ABS4SZ14</accession>
<sequence>MTEKDISAYGRVYKKHTPDIMKTWGEFNSAVFSEEREVPVKYLELIAIGVAMTTQCEYCIESHTARAVEAGATDAELAEASWVAAALRAGGAFTHGRLAFKNAEEHRHTH</sequence>
<name>A0ABS4SZ14_9MICC</name>
<gene>
    <name evidence="2" type="ORF">JOF45_000154</name>
</gene>
<dbReference type="InterPro" id="IPR029032">
    <property type="entry name" value="AhpD-like"/>
</dbReference>